<dbReference type="Proteomes" id="UP000092565">
    <property type="component" value="Chromosome"/>
</dbReference>
<evidence type="ECO:0000256" key="1">
    <source>
        <dbReference type="SAM" id="Phobius"/>
    </source>
</evidence>
<keyword evidence="1" id="KW-0472">Membrane</keyword>
<sequence length="74" mass="8437">MKLLDSIDWTTAIIVALLLGLAPFFPEPHLWEKLRMLFAGELQRALDWFDLLMHGAPLVLLVLKAARDLRARKG</sequence>
<name>A0A1B0ZMV9_9RHOB</name>
<dbReference type="EMBL" id="CP015124">
    <property type="protein sequence ID" value="ANP35499.1"/>
    <property type="molecule type" value="Genomic_DNA"/>
</dbReference>
<reference evidence="2 4" key="1">
    <citation type="submission" date="2016-04" db="EMBL/GenBank/DDBJ databases">
        <authorList>
            <person name="Evans L.H."/>
            <person name="Alamgir A."/>
            <person name="Owens N."/>
            <person name="Weber N.D."/>
            <person name="Virtaneva K."/>
            <person name="Barbian K."/>
            <person name="Babar A."/>
            <person name="Rosenke K."/>
        </authorList>
    </citation>
    <scope>NUCLEOTIDE SEQUENCE [LARGE SCALE GENOMIC DNA]</scope>
    <source>
        <strain evidence="2 4">JL2886</strain>
    </source>
</reference>
<feature type="transmembrane region" description="Helical" evidence="1">
    <location>
        <begin position="45"/>
        <end position="63"/>
    </location>
</feature>
<dbReference type="RefSeq" id="WP_065270619.1">
    <property type="nucleotide sequence ID" value="NZ_CP015124.1"/>
</dbReference>
<proteinExistence type="predicted"/>
<dbReference type="EMBL" id="JARCJK010000001">
    <property type="protein sequence ID" value="MDE4165070.1"/>
    <property type="molecule type" value="Genomic_DNA"/>
</dbReference>
<gene>
    <name evidence="2" type="ORF">JL2886_00568</name>
    <name evidence="3" type="ORF">PXK24_05155</name>
</gene>
<accession>A0A1B0ZMV9</accession>
<keyword evidence="1" id="KW-0812">Transmembrane</keyword>
<evidence type="ECO:0000313" key="3">
    <source>
        <dbReference type="EMBL" id="MDE4165070.1"/>
    </source>
</evidence>
<dbReference type="PATRIC" id="fig|60890.4.peg.553"/>
<evidence type="ECO:0000313" key="2">
    <source>
        <dbReference type="EMBL" id="ANP35499.1"/>
    </source>
</evidence>
<dbReference type="Proteomes" id="UP001218364">
    <property type="component" value="Unassembled WGS sequence"/>
</dbReference>
<dbReference type="OrthoDB" id="1467821at2"/>
<evidence type="ECO:0000313" key="5">
    <source>
        <dbReference type="Proteomes" id="UP001218364"/>
    </source>
</evidence>
<keyword evidence="4" id="KW-1185">Reference proteome</keyword>
<protein>
    <submittedName>
        <fullName evidence="3">RND transporter</fullName>
    </submittedName>
</protein>
<evidence type="ECO:0000313" key="4">
    <source>
        <dbReference type="Proteomes" id="UP000092565"/>
    </source>
</evidence>
<feature type="transmembrane region" description="Helical" evidence="1">
    <location>
        <begin position="7"/>
        <end position="25"/>
    </location>
</feature>
<dbReference type="AlphaFoldDB" id="A0A1B0ZMV9"/>
<organism evidence="2 4">
    <name type="scientific">Phaeobacter gallaeciensis</name>
    <dbReference type="NCBI Taxonomy" id="60890"/>
    <lineage>
        <taxon>Bacteria</taxon>
        <taxon>Pseudomonadati</taxon>
        <taxon>Pseudomonadota</taxon>
        <taxon>Alphaproteobacteria</taxon>
        <taxon>Rhodobacterales</taxon>
        <taxon>Roseobacteraceae</taxon>
        <taxon>Phaeobacter</taxon>
    </lineage>
</organism>
<reference evidence="3 5" key="2">
    <citation type="submission" date="2023-02" db="EMBL/GenBank/DDBJ databases">
        <title>Population genomics of bacteria associated with diatom.</title>
        <authorList>
            <person name="Xie J."/>
            <person name="Wang H."/>
        </authorList>
    </citation>
    <scope>NUCLEOTIDE SEQUENCE [LARGE SCALE GENOMIC DNA]</scope>
    <source>
        <strain evidence="3 5">PT47_8</strain>
    </source>
</reference>
<keyword evidence="1" id="KW-1133">Transmembrane helix</keyword>